<name>Q9YVX4_MSEPV</name>
<evidence type="ECO:0000256" key="10">
    <source>
        <dbReference type="SAM" id="Phobius"/>
    </source>
</evidence>
<dbReference type="KEGG" id="vg:1449796"/>
<dbReference type="EMBL" id="AF063866">
    <property type="protein sequence ID" value="AAC97801.1"/>
    <property type="molecule type" value="Genomic_DNA"/>
</dbReference>
<sequence length="807" mass="96737">MANQEKIIELITIMQNYIKKDNLNVNNFINEFPNEYNNYVLYNGIISDESYRFLFEIIKKNVNLAPSIVYNIFRLSQVSFDHNVYVSKIVSKKEKPSINKDIHTINYMTLLNNIFTIEAIPKFINLLWNVEKREENTIQEQQTDITTITKPVSRTKIIYISYNNLFDDFYINYEQYIFQKRYLIYDNLNRVIGVPLSSSNYQLNYIININLNNLNLSYNIYDTVSTKFVNIKGKGQFNLTNVKDIIQNTIDDIISYITRNRLTTLYERMFCLCYFLHCYYIRLFDLLTVYEYPLIEYKDYYNIYEPVKHVYKYIPCKHIDDYNIVFKEVNNFFNNYNAFIDKYIAFSNNLAICKICGESIDMFNFVEANYIQSHGYMIITTHKDNIFQYETYGKLTNAELFLSDYLSIYDSIFNTNVMDDFNNTARLIIDYMIHINNNRLMYQEEYKHEIDTSGLFFVRLTNNIFMSEYNEKEQFREQRMINIMIVIIITLVLVNNFNELIGIVKRKDMFKRIDFKKGINELIIEIVSEYIVKQGIDIKNLNIPVIINTYIKILTPELKSHYDILVLRFYNHIDILTMEEIIIYDFPMANAVKNTHSLLDLYTDKIPYVLELDNILTYENNINYAIKDKINISINSINIKNYKEFTSSDINIELKSLISEIKFEYTYKNTLVRVLKEIDNDIFYIDNSHKYFFNTNEIINESPFKIIGNEYFKLLYFSDPLPFLENINKKHLTILYDGINIFLNIYFPSYTFVDIPEQKYISREYYLYIFYNILVWVTNNKVQNFIYENKKNIANNYNKILSYYTVV</sequence>
<organism evidence="11 12">
    <name type="scientific">Melanoplus sanguinipes entomopoxvirus</name>
    <name type="common">MsEPV</name>
    <dbReference type="NCBI Taxonomy" id="83191"/>
    <lineage>
        <taxon>Viruses</taxon>
        <taxon>Varidnaviria</taxon>
        <taxon>Bamfordvirae</taxon>
        <taxon>Nucleocytoviricota</taxon>
        <taxon>Pokkesviricetes</taxon>
        <taxon>Chitovirales</taxon>
        <taxon>Poxviridae</taxon>
        <taxon>Entomopoxvirinae</taxon>
        <taxon>Deltaentomopoxvirus</taxon>
        <taxon>Deltaentomopoxvirus msanguinipes</taxon>
    </lineage>
</organism>
<keyword evidence="10" id="KW-0812">Transmembrane</keyword>
<keyword evidence="12" id="KW-1185">Reference proteome</keyword>
<dbReference type="GeneID" id="1449796"/>
<keyword evidence="10" id="KW-0472">Membrane</keyword>
<accession>Q9YVX4</accession>
<dbReference type="InterPro" id="IPR004974">
    <property type="entry name" value="Pox_Rap94"/>
</dbReference>
<evidence type="ECO:0000313" key="12">
    <source>
        <dbReference type="Proteomes" id="UP000172353"/>
    </source>
</evidence>
<keyword evidence="10" id="KW-1133">Transmembrane helix</keyword>
<dbReference type="RefSeq" id="NP_048189.1">
    <property type="nucleotide sequence ID" value="NC_001993.1"/>
</dbReference>
<feature type="transmembrane region" description="Helical" evidence="10">
    <location>
        <begin position="480"/>
        <end position="504"/>
    </location>
</feature>
<dbReference type="OrthoDB" id="1709at10239"/>
<proteinExistence type="inferred from homology"/>
<dbReference type="PIR" id="T28279">
    <property type="entry name" value="T28279"/>
</dbReference>
<evidence type="ECO:0000256" key="7">
    <source>
        <dbReference type="ARBA" id="ARBA00023163"/>
    </source>
</evidence>
<comment type="subcellular location">
    <subcellularLocation>
        <location evidence="1">Virion</location>
    </subcellularLocation>
</comment>
<keyword evidence="4" id="KW-0806">Transcription termination</keyword>
<evidence type="ECO:0000256" key="3">
    <source>
        <dbReference type="ARBA" id="ARBA00019543"/>
    </source>
</evidence>
<keyword evidence="5" id="KW-0946">Virion</keyword>
<evidence type="ECO:0000256" key="5">
    <source>
        <dbReference type="ARBA" id="ARBA00022844"/>
    </source>
</evidence>
<comment type="similarity">
    <text evidence="2">Belongs to the poxviridae protein RAP94 family.</text>
</comment>
<protein>
    <recommendedName>
        <fullName evidence="3">RNA polymerase-associated transcription-specificity factor RAP94</fullName>
    </recommendedName>
    <alternativeName>
        <fullName evidence="8">Protein H4</fullName>
    </alternativeName>
    <alternativeName>
        <fullName evidence="9">RPO-associated protein of 94 kDa</fullName>
    </alternativeName>
</protein>
<keyword evidence="6" id="KW-0805">Transcription regulation</keyword>
<evidence type="ECO:0000256" key="6">
    <source>
        <dbReference type="ARBA" id="ARBA00023015"/>
    </source>
</evidence>
<dbReference type="GO" id="GO:0003700">
    <property type="term" value="F:DNA-binding transcription factor activity"/>
    <property type="evidence" value="ECO:0007669"/>
    <property type="project" value="InterPro"/>
</dbReference>
<dbReference type="Pfam" id="PF03294">
    <property type="entry name" value="Pox_Rap94"/>
    <property type="match status" value="1"/>
</dbReference>
<reference evidence="11 12" key="1">
    <citation type="journal article" date="1999" name="J. Virol.">
        <title>The genome of Melanoplus sanguinipes entomopoxvirus.</title>
        <authorList>
            <person name="Afonso C.L."/>
            <person name="Tulman E.R."/>
            <person name="Lu Z."/>
            <person name="Oma E."/>
            <person name="Kutish G.F."/>
            <person name="Rock D.L."/>
        </authorList>
    </citation>
    <scope>NUCLEOTIDE SEQUENCE [LARGE SCALE GENOMIC DNA]</scope>
    <source>
        <strain evidence="11">Tucson</strain>
    </source>
</reference>
<dbReference type="GO" id="GO:0006353">
    <property type="term" value="P:DNA-templated transcription termination"/>
    <property type="evidence" value="ECO:0007669"/>
    <property type="project" value="UniProtKB-KW"/>
</dbReference>
<keyword evidence="7" id="KW-0804">Transcription</keyword>
<dbReference type="Proteomes" id="UP000172353">
    <property type="component" value="Segment"/>
</dbReference>
<evidence type="ECO:0000256" key="2">
    <source>
        <dbReference type="ARBA" id="ARBA00007680"/>
    </source>
</evidence>
<evidence type="ECO:0000256" key="1">
    <source>
        <dbReference type="ARBA" id="ARBA00004328"/>
    </source>
</evidence>
<gene>
    <name evidence="11" type="primary">MSV119</name>
</gene>
<evidence type="ECO:0000256" key="8">
    <source>
        <dbReference type="ARBA" id="ARBA00032150"/>
    </source>
</evidence>
<dbReference type="GO" id="GO:0044423">
    <property type="term" value="C:virion component"/>
    <property type="evidence" value="ECO:0007669"/>
    <property type="project" value="UniProtKB-KW"/>
</dbReference>
<evidence type="ECO:0000313" key="11">
    <source>
        <dbReference type="EMBL" id="AAC97801.1"/>
    </source>
</evidence>
<organismHost>
    <name type="scientific">Melanoplus sanguinipes</name>
    <name type="common">Migratory grasshopper</name>
    <dbReference type="NCBI Taxonomy" id="65742"/>
</organismHost>
<evidence type="ECO:0000256" key="4">
    <source>
        <dbReference type="ARBA" id="ARBA00022472"/>
    </source>
</evidence>
<evidence type="ECO:0000256" key="9">
    <source>
        <dbReference type="ARBA" id="ARBA00033422"/>
    </source>
</evidence>